<evidence type="ECO:0000313" key="1">
    <source>
        <dbReference type="EMBL" id="KDQ54344.1"/>
    </source>
</evidence>
<name>A0A067PHR0_9AGAM</name>
<dbReference type="HOGENOM" id="CLU_1586719_0_0_1"/>
<reference evidence="2" key="1">
    <citation type="journal article" date="2014" name="Proc. Natl. Acad. Sci. U.S.A.">
        <title>Extensive sampling of basidiomycete genomes demonstrates inadequacy of the white-rot/brown-rot paradigm for wood decay fungi.</title>
        <authorList>
            <person name="Riley R."/>
            <person name="Salamov A.A."/>
            <person name="Brown D.W."/>
            <person name="Nagy L.G."/>
            <person name="Floudas D."/>
            <person name="Held B.W."/>
            <person name="Levasseur A."/>
            <person name="Lombard V."/>
            <person name="Morin E."/>
            <person name="Otillar R."/>
            <person name="Lindquist E.A."/>
            <person name="Sun H."/>
            <person name="LaButti K.M."/>
            <person name="Schmutz J."/>
            <person name="Jabbour D."/>
            <person name="Luo H."/>
            <person name="Baker S.E."/>
            <person name="Pisabarro A.G."/>
            <person name="Walton J.D."/>
            <person name="Blanchette R.A."/>
            <person name="Henrissat B."/>
            <person name="Martin F."/>
            <person name="Cullen D."/>
            <person name="Hibbett D.S."/>
            <person name="Grigoriev I.V."/>
        </authorList>
    </citation>
    <scope>NUCLEOTIDE SEQUENCE [LARGE SCALE GENOMIC DNA]</scope>
    <source>
        <strain evidence="2">MUCL 33604</strain>
    </source>
</reference>
<accession>A0A067PHR0</accession>
<protein>
    <submittedName>
        <fullName evidence="1">Uncharacterized protein</fullName>
    </submittedName>
</protein>
<dbReference type="AlphaFoldDB" id="A0A067PHR0"/>
<dbReference type="Proteomes" id="UP000027265">
    <property type="component" value="Unassembled WGS sequence"/>
</dbReference>
<keyword evidence="2" id="KW-1185">Reference proteome</keyword>
<sequence>MASPTSPTNLFSFFSPSPRSFPSPGSTRSISIFRRGIPSTPFPVSTSKLPSRSFIVRVSGIWSRERGGGSRRTTYARPGLESIVPAKPNRGSANCRAVELSLLTSPDLTASITTSLLALTAAFETRYKYSPLHIKRPPSLRCVQERCSEDFPTRVRLGGPSRTCLIGN</sequence>
<proteinExistence type="predicted"/>
<dbReference type="InParanoid" id="A0A067PHR0"/>
<organism evidence="1 2">
    <name type="scientific">Jaapia argillacea MUCL 33604</name>
    <dbReference type="NCBI Taxonomy" id="933084"/>
    <lineage>
        <taxon>Eukaryota</taxon>
        <taxon>Fungi</taxon>
        <taxon>Dikarya</taxon>
        <taxon>Basidiomycota</taxon>
        <taxon>Agaricomycotina</taxon>
        <taxon>Agaricomycetes</taxon>
        <taxon>Agaricomycetidae</taxon>
        <taxon>Jaapiales</taxon>
        <taxon>Jaapiaceae</taxon>
        <taxon>Jaapia</taxon>
    </lineage>
</organism>
<dbReference type="EMBL" id="KL197729">
    <property type="protein sequence ID" value="KDQ54344.1"/>
    <property type="molecule type" value="Genomic_DNA"/>
</dbReference>
<evidence type="ECO:0000313" key="2">
    <source>
        <dbReference type="Proteomes" id="UP000027265"/>
    </source>
</evidence>
<gene>
    <name evidence="1" type="ORF">JAAARDRAFT_405696</name>
</gene>